<feature type="region of interest" description="Disordered" evidence="1">
    <location>
        <begin position="10"/>
        <end position="55"/>
    </location>
</feature>
<gene>
    <name evidence="2" type="ORF">L202_04063</name>
</gene>
<dbReference type="GeneID" id="30155372"/>
<dbReference type="STRING" id="1295533.A0A1E3HRV8"/>
<evidence type="ECO:0000313" key="2">
    <source>
        <dbReference type="EMBL" id="ODN78426.1"/>
    </source>
</evidence>
<evidence type="ECO:0000313" key="3">
    <source>
        <dbReference type="Proteomes" id="UP000094065"/>
    </source>
</evidence>
<keyword evidence="3" id="KW-1185">Reference proteome</keyword>
<reference evidence="2 3" key="1">
    <citation type="submission" date="2016-06" db="EMBL/GenBank/DDBJ databases">
        <title>Evolution of pathogenesis and genome organization in the Tremellales.</title>
        <authorList>
            <person name="Cuomo C."/>
            <person name="Litvintseva A."/>
            <person name="Heitman J."/>
            <person name="Chen Y."/>
            <person name="Sun S."/>
            <person name="Springer D."/>
            <person name="Dromer F."/>
            <person name="Young S."/>
            <person name="Zeng Q."/>
            <person name="Chapman S."/>
            <person name="Gujja S."/>
            <person name="Saif S."/>
            <person name="Birren B."/>
        </authorList>
    </citation>
    <scope>NUCLEOTIDE SEQUENCE [LARGE SCALE GENOMIC DNA]</scope>
    <source>
        <strain evidence="2 3">CBS 6039</strain>
    </source>
</reference>
<dbReference type="Proteomes" id="UP000094065">
    <property type="component" value="Unassembled WGS sequence"/>
</dbReference>
<dbReference type="AlphaFoldDB" id="A0A1E3HRV8"/>
<accession>A0A1E3HRV8</accession>
<organism evidence="2 3">
    <name type="scientific">Cryptococcus amylolentus CBS 6039</name>
    <dbReference type="NCBI Taxonomy" id="1295533"/>
    <lineage>
        <taxon>Eukaryota</taxon>
        <taxon>Fungi</taxon>
        <taxon>Dikarya</taxon>
        <taxon>Basidiomycota</taxon>
        <taxon>Agaricomycotina</taxon>
        <taxon>Tremellomycetes</taxon>
        <taxon>Tremellales</taxon>
        <taxon>Cryptococcaceae</taxon>
        <taxon>Cryptococcus</taxon>
    </lineage>
</organism>
<protein>
    <submittedName>
        <fullName evidence="2">Uncharacterized protein</fullName>
    </submittedName>
</protein>
<proteinExistence type="predicted"/>
<name>A0A1E3HRV8_9TREE</name>
<evidence type="ECO:0000256" key="1">
    <source>
        <dbReference type="SAM" id="MobiDB-lite"/>
    </source>
</evidence>
<sequence length="890" mass="99333">MLRRIKVRLHPRRAHSSAAQARIQHDEPYGQDYGAGPSRLPYQPPSPSVSSSRQGPRLFRQKLDSLSTSSYGNPEILTGTILKSMRLANLKSEEYIASLSTLELHILVHHLIRNKKGNLATSVVVLALRGAPRMARRNRVHVKTLNALFADRSIFHLTGGKPKPKNPKYNLNPTLLEQQPPPPSPRLQSLLDLLNLLQDVRYLRTPEMYDLIIRACCAESQPHIAAKIYVGLVEEWVTEGRVAEGASPEDFHPGGGPPREWVEWKQERGARWWTGIRTWKWPGEVLSPHDRLDLWHPRNIALPEKMRNFPVPLATSPPSIVPAPHSGLLNTIVSSLDLNPRLVTPHEFASSMRALAILANTVLSRTLPILALRHLLQAAHRAPFKPDVFPESLLSKPEGDEWAFTAFTQTHVMLMSLLWRPPMSASNMGMIQAAHEAEQRVLPSPDLPPVINSENLPVPLVQDSPYKLPPLSWSSSLVLLSYGFRSLRAPHVLAALLGYMKAAFKMGGRAPDAWNIILGGASRLKQHQVAEEVGGVLFSDLALPSPEDQMDKREFFSRRKMAAQGDITKVGGGLNVILPEEKDMPEANEASVLEFIRHLSATSQFSRLEALIYQLIPYLASEKAEFGEGDGEMGLVVGESGRLKSSRLTPRIYTSLLKGLENAGKPGLAQRVYNVALYSERGAFQDLLADDSQLSAPPPEMLLPQEAFTTLMRTYAQRESVLANGKSLTGVKLPRGAGRLPPVVGLGVLALELHGQVRKRWVDEWVVAWEMQGAKGKRYFRALIRCCWARFDLSTCFPSPEGITKEFAPLTKQVEREMVGVIKDMERWGLDVPKVLVKRIREEYVEEGERGDEVIEVRREAEGDDLEVAEKDTGKKSEARKLMLRIMGTQ</sequence>
<comment type="caution">
    <text evidence="2">The sequence shown here is derived from an EMBL/GenBank/DDBJ whole genome shotgun (WGS) entry which is preliminary data.</text>
</comment>
<dbReference type="EMBL" id="AWGJ01000006">
    <property type="protein sequence ID" value="ODN78426.1"/>
    <property type="molecule type" value="Genomic_DNA"/>
</dbReference>
<dbReference type="RefSeq" id="XP_018993472.1">
    <property type="nucleotide sequence ID" value="XM_019138036.1"/>
</dbReference>
<dbReference type="OrthoDB" id="2554293at2759"/>
<feature type="compositionally biased region" description="Low complexity" evidence="1">
    <location>
        <begin position="159"/>
        <end position="178"/>
    </location>
</feature>
<feature type="region of interest" description="Disordered" evidence="1">
    <location>
        <begin position="159"/>
        <end position="184"/>
    </location>
</feature>